<proteinExistence type="inferred from homology"/>
<dbReference type="PANTHER" id="PTHR33495">
    <property type="entry name" value="ANTI-SIGMA FACTOR ANTAGONIST TM_1081-RELATED-RELATED"/>
    <property type="match status" value="1"/>
</dbReference>
<gene>
    <name evidence="4" type="ORF">IP93_02670</name>
</gene>
<organism evidence="4 5">
    <name type="scientific">Aerolutibacter ruishenii</name>
    <dbReference type="NCBI Taxonomy" id="686800"/>
    <lineage>
        <taxon>Bacteria</taxon>
        <taxon>Pseudomonadati</taxon>
        <taxon>Pseudomonadota</taxon>
        <taxon>Gammaproteobacteria</taxon>
        <taxon>Lysobacterales</taxon>
        <taxon>Lysobacteraceae</taxon>
        <taxon>Aerolutibacter</taxon>
    </lineage>
</organism>
<dbReference type="CDD" id="cd07043">
    <property type="entry name" value="STAS_anti-anti-sigma_factors"/>
    <property type="match status" value="1"/>
</dbReference>
<dbReference type="AlphaFoldDB" id="A0A562LIB8"/>
<comment type="similarity">
    <text evidence="1 2">Belongs to the anti-sigma-factor antagonist family.</text>
</comment>
<dbReference type="Proteomes" id="UP000316471">
    <property type="component" value="Unassembled WGS sequence"/>
</dbReference>
<dbReference type="EMBL" id="VLKP01000012">
    <property type="protein sequence ID" value="TWI07316.1"/>
    <property type="molecule type" value="Genomic_DNA"/>
</dbReference>
<dbReference type="Gene3D" id="3.30.750.24">
    <property type="entry name" value="STAS domain"/>
    <property type="match status" value="1"/>
</dbReference>
<dbReference type="InterPro" id="IPR002645">
    <property type="entry name" value="STAS_dom"/>
</dbReference>
<evidence type="ECO:0000313" key="5">
    <source>
        <dbReference type="Proteomes" id="UP000316471"/>
    </source>
</evidence>
<dbReference type="Pfam" id="PF01740">
    <property type="entry name" value="STAS"/>
    <property type="match status" value="1"/>
</dbReference>
<dbReference type="NCBIfam" id="TIGR00377">
    <property type="entry name" value="ant_ant_sig"/>
    <property type="match status" value="1"/>
</dbReference>
<sequence length="114" mass="12178">MEILITRGQVSVATIRGSIDSLTAEELQRSLADTVQESGVQLVADFREVVYTSSAGLRALLATLKDARRQGGDFRLAAVQPTVLHVLELSGFTSILKLYGDVDAAIASFTVEAP</sequence>
<dbReference type="InterPro" id="IPR003658">
    <property type="entry name" value="Anti-sigma_ant"/>
</dbReference>
<dbReference type="GO" id="GO:0043856">
    <property type="term" value="F:anti-sigma factor antagonist activity"/>
    <property type="evidence" value="ECO:0007669"/>
    <property type="project" value="InterPro"/>
</dbReference>
<evidence type="ECO:0000256" key="1">
    <source>
        <dbReference type="ARBA" id="ARBA00009013"/>
    </source>
</evidence>
<dbReference type="OrthoDB" id="278639at2"/>
<reference evidence="4 5" key="1">
    <citation type="journal article" date="2015" name="Stand. Genomic Sci.">
        <title>Genomic Encyclopedia of Bacterial and Archaeal Type Strains, Phase III: the genomes of soil and plant-associated and newly described type strains.</title>
        <authorList>
            <person name="Whitman W.B."/>
            <person name="Woyke T."/>
            <person name="Klenk H.P."/>
            <person name="Zhou Y."/>
            <person name="Lilburn T.G."/>
            <person name="Beck B.J."/>
            <person name="De Vos P."/>
            <person name="Vandamme P."/>
            <person name="Eisen J.A."/>
            <person name="Garrity G."/>
            <person name="Hugenholtz P."/>
            <person name="Kyrpides N.C."/>
        </authorList>
    </citation>
    <scope>NUCLEOTIDE SEQUENCE [LARGE SCALE GENOMIC DNA]</scope>
    <source>
        <strain evidence="4 5">CGMCC 1.10136</strain>
    </source>
</reference>
<dbReference type="PANTHER" id="PTHR33495:SF2">
    <property type="entry name" value="ANTI-SIGMA FACTOR ANTAGONIST TM_1081-RELATED"/>
    <property type="match status" value="1"/>
</dbReference>
<accession>A0A562LIB8</accession>
<name>A0A562LIB8_9GAMM</name>
<evidence type="ECO:0000313" key="4">
    <source>
        <dbReference type="EMBL" id="TWI07316.1"/>
    </source>
</evidence>
<comment type="caution">
    <text evidence="4">The sequence shown here is derived from an EMBL/GenBank/DDBJ whole genome shotgun (WGS) entry which is preliminary data.</text>
</comment>
<dbReference type="PROSITE" id="PS50801">
    <property type="entry name" value="STAS"/>
    <property type="match status" value="1"/>
</dbReference>
<protein>
    <recommendedName>
        <fullName evidence="2">Anti-sigma factor antagonist</fullName>
    </recommendedName>
</protein>
<feature type="domain" description="STAS" evidence="3">
    <location>
        <begin position="10"/>
        <end position="109"/>
    </location>
</feature>
<dbReference type="RefSeq" id="WP_144816472.1">
    <property type="nucleotide sequence ID" value="NZ_VLKP01000012.1"/>
</dbReference>
<dbReference type="InterPro" id="IPR036513">
    <property type="entry name" value="STAS_dom_sf"/>
</dbReference>
<evidence type="ECO:0000256" key="2">
    <source>
        <dbReference type="RuleBase" id="RU003749"/>
    </source>
</evidence>
<keyword evidence="5" id="KW-1185">Reference proteome</keyword>
<evidence type="ECO:0000259" key="3">
    <source>
        <dbReference type="PROSITE" id="PS50801"/>
    </source>
</evidence>
<dbReference type="SUPFAM" id="SSF52091">
    <property type="entry name" value="SpoIIaa-like"/>
    <property type="match status" value="1"/>
</dbReference>